<name>A0ABY1ZKU3_9GAMM</name>
<evidence type="ECO:0000313" key="9">
    <source>
        <dbReference type="Proteomes" id="UP000313645"/>
    </source>
</evidence>
<keyword evidence="8" id="KW-0378">Hydrolase</keyword>
<feature type="transmembrane region" description="Helical" evidence="7">
    <location>
        <begin position="309"/>
        <end position="325"/>
    </location>
</feature>
<dbReference type="NCBIfam" id="NF008441">
    <property type="entry name" value="PRK11285.1"/>
    <property type="match status" value="1"/>
</dbReference>
<keyword evidence="3" id="KW-1003">Cell membrane</keyword>
<reference evidence="8 9" key="1">
    <citation type="submission" date="2019-02" db="EMBL/GenBank/DDBJ databases">
        <title>Marinobacter halodurans sp. nov., a marine bacterium isolated from sea tidal flat.</title>
        <authorList>
            <person name="Yoo Y."/>
            <person name="Lee D.W."/>
            <person name="Kim B.S."/>
            <person name="Kim J.-J."/>
        </authorList>
    </citation>
    <scope>NUCLEOTIDE SEQUENCE [LARGE SCALE GENOMIC DNA]</scope>
    <source>
        <strain evidence="8 9">YJ-S3-2</strain>
    </source>
</reference>
<dbReference type="PANTHER" id="PTHR32196">
    <property type="entry name" value="ABC TRANSPORTER PERMEASE PROTEIN YPHD-RELATED-RELATED"/>
    <property type="match status" value="1"/>
</dbReference>
<dbReference type="Proteomes" id="UP000313645">
    <property type="component" value="Unassembled WGS sequence"/>
</dbReference>
<proteinExistence type="inferred from homology"/>
<protein>
    <submittedName>
        <fullName evidence="8">L-arabinose ABC transporter permease AraH</fullName>
        <ecNumber evidence="8">3.6.3.17</ecNumber>
    </submittedName>
</protein>
<evidence type="ECO:0000256" key="2">
    <source>
        <dbReference type="ARBA" id="ARBA00007942"/>
    </source>
</evidence>
<dbReference type="PANTHER" id="PTHR32196:SF37">
    <property type="entry name" value="L-ARABINOSE TRANSPORT SYSTEM PERMEASE PROTEIN ARAH"/>
    <property type="match status" value="1"/>
</dbReference>
<gene>
    <name evidence="8" type="primary">araH</name>
    <name evidence="8" type="ORF">EZI54_10110</name>
</gene>
<dbReference type="Pfam" id="PF02653">
    <property type="entry name" value="BPD_transp_2"/>
    <property type="match status" value="1"/>
</dbReference>
<feature type="transmembrane region" description="Helical" evidence="7">
    <location>
        <begin position="62"/>
        <end position="83"/>
    </location>
</feature>
<dbReference type="EC" id="3.6.3.17" evidence="8"/>
<dbReference type="RefSeq" id="WP_131481580.1">
    <property type="nucleotide sequence ID" value="NZ_SJDL01000013.1"/>
</dbReference>
<keyword evidence="6 7" id="KW-0472">Membrane</keyword>
<evidence type="ECO:0000256" key="5">
    <source>
        <dbReference type="ARBA" id="ARBA00022989"/>
    </source>
</evidence>
<keyword evidence="9" id="KW-1185">Reference proteome</keyword>
<evidence type="ECO:0000256" key="3">
    <source>
        <dbReference type="ARBA" id="ARBA00022475"/>
    </source>
</evidence>
<feature type="transmembrane region" description="Helical" evidence="7">
    <location>
        <begin position="89"/>
        <end position="114"/>
    </location>
</feature>
<dbReference type="GO" id="GO:0016787">
    <property type="term" value="F:hydrolase activity"/>
    <property type="evidence" value="ECO:0007669"/>
    <property type="project" value="UniProtKB-KW"/>
</dbReference>
<feature type="transmembrane region" description="Helical" evidence="7">
    <location>
        <begin position="32"/>
        <end position="50"/>
    </location>
</feature>
<comment type="similarity">
    <text evidence="2">Belongs to the binding-protein-dependent transport system permease family. AraH/RbsC subfamily.</text>
</comment>
<keyword evidence="5 7" id="KW-1133">Transmembrane helix</keyword>
<evidence type="ECO:0000256" key="6">
    <source>
        <dbReference type="ARBA" id="ARBA00023136"/>
    </source>
</evidence>
<evidence type="ECO:0000256" key="4">
    <source>
        <dbReference type="ARBA" id="ARBA00022692"/>
    </source>
</evidence>
<keyword evidence="4 7" id="KW-0812">Transmembrane</keyword>
<feature type="transmembrane region" description="Helical" evidence="7">
    <location>
        <begin position="264"/>
        <end position="297"/>
    </location>
</feature>
<feature type="transmembrane region" description="Helical" evidence="7">
    <location>
        <begin position="178"/>
        <end position="199"/>
    </location>
</feature>
<dbReference type="CDD" id="cd06579">
    <property type="entry name" value="TM_PBP1_transp_AraH_like"/>
    <property type="match status" value="1"/>
</dbReference>
<sequence>MSTEKLAQAQSAPDFSASRGGLSRIVRNLLDTSGLIAVFILLFIGLSIMVPDFLTGRNIVGLLLSVTLIGTIATTMMMVLALGEVDLSVASIVAFTGVVAAVMTSTSGSVFIGVMSGVAAGAAVGAFNGFVVAQFGVNSLIATLAAMEFVRGLAYITSGGDAVMITVPSFFDLGSASFLGLTVPVWTMIFCFIIFGVLLNMTAFGRNVLATGGNAEAANLAGVNVRRLKITVFALQGVVAGVAGVLLTSRMGLGDPNTSIGLELAVISACVLGGVSLSGGVASITGVLVGVLIMGSVQNAMGLLNVPTFYQYLVRGAILLLAVLFDRWKQTRRSRV</sequence>
<evidence type="ECO:0000256" key="7">
    <source>
        <dbReference type="SAM" id="Phobius"/>
    </source>
</evidence>
<dbReference type="EMBL" id="SJDL01000013">
    <property type="protein sequence ID" value="TBW55992.1"/>
    <property type="molecule type" value="Genomic_DNA"/>
</dbReference>
<dbReference type="InterPro" id="IPR001851">
    <property type="entry name" value="ABC_transp_permease"/>
</dbReference>
<comment type="caution">
    <text evidence="8">The sequence shown here is derived from an EMBL/GenBank/DDBJ whole genome shotgun (WGS) entry which is preliminary data.</text>
</comment>
<feature type="transmembrane region" description="Helical" evidence="7">
    <location>
        <begin position="126"/>
        <end position="147"/>
    </location>
</feature>
<organism evidence="8 9">
    <name type="scientific">Marinobacter halodurans</name>
    <dbReference type="NCBI Taxonomy" id="2528979"/>
    <lineage>
        <taxon>Bacteria</taxon>
        <taxon>Pseudomonadati</taxon>
        <taxon>Pseudomonadota</taxon>
        <taxon>Gammaproteobacteria</taxon>
        <taxon>Pseudomonadales</taxon>
        <taxon>Marinobacteraceae</taxon>
        <taxon>Marinobacter</taxon>
    </lineage>
</organism>
<evidence type="ECO:0000256" key="1">
    <source>
        <dbReference type="ARBA" id="ARBA00004429"/>
    </source>
</evidence>
<evidence type="ECO:0000313" key="8">
    <source>
        <dbReference type="EMBL" id="TBW55992.1"/>
    </source>
</evidence>
<accession>A0ABY1ZKU3</accession>
<comment type="subcellular location">
    <subcellularLocation>
        <location evidence="1">Cell inner membrane</location>
        <topology evidence="1">Multi-pass membrane protein</topology>
    </subcellularLocation>
</comment>